<evidence type="ECO:0000313" key="2">
    <source>
        <dbReference type="Proteomes" id="UP000544122"/>
    </source>
</evidence>
<reference evidence="1 2" key="1">
    <citation type="submission" date="2020-03" db="EMBL/GenBank/DDBJ databases">
        <title>Bradyrhizobium diversity isolated from nodules of Indigofera sp.</title>
        <authorList>
            <person name="Klepa M."/>
            <person name="Helene L."/>
            <person name="Hungria M."/>
        </authorList>
    </citation>
    <scope>NUCLEOTIDE SEQUENCE [LARGE SCALE GENOMIC DNA]</scope>
    <source>
        <strain evidence="1 2">WSM 1791</strain>
    </source>
</reference>
<comment type="caution">
    <text evidence="1">The sequence shown here is derived from an EMBL/GenBank/DDBJ whole genome shotgun (WGS) entry which is preliminary data.</text>
</comment>
<keyword evidence="2" id="KW-1185">Reference proteome</keyword>
<protein>
    <submittedName>
        <fullName evidence="1">Uncharacterized protein</fullName>
    </submittedName>
</protein>
<dbReference type="RefSeq" id="WP_171578346.1">
    <property type="nucleotide sequence ID" value="NZ_JAAVLX010000002.1"/>
</dbReference>
<name>A0A7Y4GNK3_9BRAD</name>
<organism evidence="1 2">
    <name type="scientific">Bradyrhizobium australiense</name>
    <dbReference type="NCBI Taxonomy" id="2721161"/>
    <lineage>
        <taxon>Bacteria</taxon>
        <taxon>Pseudomonadati</taxon>
        <taxon>Pseudomonadota</taxon>
        <taxon>Alphaproteobacteria</taxon>
        <taxon>Hyphomicrobiales</taxon>
        <taxon>Nitrobacteraceae</taxon>
        <taxon>Bradyrhizobium</taxon>
    </lineage>
</organism>
<proteinExistence type="predicted"/>
<dbReference type="AlphaFoldDB" id="A0A7Y4GNK3"/>
<gene>
    <name evidence="1" type="ORF">HCN58_05600</name>
</gene>
<dbReference type="Proteomes" id="UP000544122">
    <property type="component" value="Unassembled WGS sequence"/>
</dbReference>
<sequence length="126" mass="14732">MTRESCMRTDPEHRPTCAGPLLYDKVDFGRRLHDAIRLQWGLHDNVVEAELPEVTDKAFGLIGTVARFVRRNKQRVLFAIETRRHRKWLEATPPQMMRRFVALRAERAMSMKSGLNKVEGRVFAER</sequence>
<evidence type="ECO:0000313" key="1">
    <source>
        <dbReference type="EMBL" id="NOJ39085.1"/>
    </source>
</evidence>
<accession>A0A7Y4GNK3</accession>
<dbReference type="EMBL" id="JAAVLX010000002">
    <property type="protein sequence ID" value="NOJ39085.1"/>
    <property type="molecule type" value="Genomic_DNA"/>
</dbReference>